<accession>A0A6G7PXB2</accession>
<keyword evidence="2" id="KW-1185">Reference proteome</keyword>
<gene>
    <name evidence="1" type="ORF">G4V39_07320</name>
</gene>
<dbReference type="SUPFAM" id="SSF141371">
    <property type="entry name" value="PilZ domain-like"/>
    <property type="match status" value="1"/>
</dbReference>
<protein>
    <submittedName>
        <fullName evidence="1">PilZ domain-containing protein</fullName>
    </submittedName>
</protein>
<dbReference type="EMBL" id="CP048877">
    <property type="protein sequence ID" value="QIJ72088.1"/>
    <property type="molecule type" value="Genomic_DNA"/>
</dbReference>
<evidence type="ECO:0000313" key="2">
    <source>
        <dbReference type="Proteomes" id="UP000502179"/>
    </source>
</evidence>
<evidence type="ECO:0000313" key="1">
    <source>
        <dbReference type="EMBL" id="QIJ72088.1"/>
    </source>
</evidence>
<dbReference type="Pfam" id="PF07238">
    <property type="entry name" value="PilZ"/>
    <property type="match status" value="1"/>
</dbReference>
<organism evidence="1 2">
    <name type="scientific">Thermosulfuriphilus ammonigenes</name>
    <dbReference type="NCBI Taxonomy" id="1936021"/>
    <lineage>
        <taxon>Bacteria</taxon>
        <taxon>Pseudomonadati</taxon>
        <taxon>Thermodesulfobacteriota</taxon>
        <taxon>Thermodesulfobacteria</taxon>
        <taxon>Thermodesulfobacteriales</taxon>
        <taxon>Thermodesulfobacteriaceae</taxon>
        <taxon>Thermosulfuriphilus</taxon>
    </lineage>
</organism>
<dbReference type="RefSeq" id="WP_166032305.1">
    <property type="nucleotide sequence ID" value="NZ_CP048877.1"/>
</dbReference>
<proteinExistence type="predicted"/>
<dbReference type="InterPro" id="IPR009875">
    <property type="entry name" value="PilZ_domain"/>
</dbReference>
<reference evidence="1 2" key="1">
    <citation type="submission" date="2020-02" db="EMBL/GenBank/DDBJ databases">
        <title>Genome analysis of Thermosulfuriphilus ammonigenes ST65T, an anaerobic thermophilic chemolithoautotrophic bacterium isolated from a deep-sea hydrothermal vent.</title>
        <authorList>
            <person name="Slobodkina G."/>
            <person name="Allioux M."/>
            <person name="Merkel A."/>
            <person name="Alain K."/>
            <person name="Jebbar M."/>
            <person name="Slobodkin A."/>
        </authorList>
    </citation>
    <scope>NUCLEOTIDE SEQUENCE [LARGE SCALE GENOMIC DNA]</scope>
    <source>
        <strain evidence="1 2">ST65</strain>
    </source>
</reference>
<dbReference type="KEGG" id="tav:G4V39_07320"/>
<dbReference type="AlphaFoldDB" id="A0A6G7PXB2"/>
<dbReference type="Proteomes" id="UP000502179">
    <property type="component" value="Chromosome"/>
</dbReference>
<dbReference type="GO" id="GO:0035438">
    <property type="term" value="F:cyclic-di-GMP binding"/>
    <property type="evidence" value="ECO:0007669"/>
    <property type="project" value="InterPro"/>
</dbReference>
<name>A0A6G7PXB2_9BACT</name>
<sequence>MTQVTVERRAAERVALESPINLQKHSFPELMLTEISTTGARLICPQGQHPGKNISFYLPFPKEIKGLILSGTVIWEEEREGYYYLGVRFDLQDEVDKMILEAYVDYLKRDKAIQEAKKVINAYIDTFLMIFDLGLEVLKKELAKRQEVRYLH</sequence>
<dbReference type="Gene3D" id="2.40.10.220">
    <property type="entry name" value="predicted glycosyltransferase like domains"/>
    <property type="match status" value="1"/>
</dbReference>